<dbReference type="EMBL" id="FXUL01000011">
    <property type="protein sequence ID" value="SMP65781.1"/>
    <property type="molecule type" value="Genomic_DNA"/>
</dbReference>
<dbReference type="Pfam" id="PF00005">
    <property type="entry name" value="ABC_tran"/>
    <property type="match status" value="2"/>
</dbReference>
<sequence length="848" mass="88300">MKNPPIAVDAAIPAPRALSRLGSRLQLAAGLALLALACGLALTLNSYYVFVIVTIALTAIVGIGLNVLLGLTGQVSFGHVGFYAIGAYAVAILTTGMGWSFWLAWPAAALIAGAFGLLLALPALRVKGPYLAMITIAFSFIVQHAIVEMRGLTGGQNGIMGVTAPSLGVDLGGERVVALLALFAAALLFAAYARLARGTWGAAMRAVKDSETAAESIGLNPLVIKTVAFAVSAMLAGLAGGLFAPLSGFVTPDSFGFMQSILFMLVVVVGGAGATAGPLAGALVVGLLPELLSALAEYRLLFFGGLLLLVLWVAPDGIVGTLRKLLQRLQSPAAPSAWRAALPALILPGRQRKALAAHELGMTFGGVRAVSKLGFEVPVAAVTSLIGPNGAGKTTALNMLSGFYRPTAGGFSLGGQALQGLAAFQVARRGIARTYQTSQLFGTLSVEDNVALAVCRGRLGMLLGSARYAAPAVRQLSRQLLLYCGYQGALDTPAADLAHVDRRLVEIARALAADPDVLLLDEPAAGLSSDDKRKLAQLLRRIADAGVSVVLVEHDMTLVMDISDRLVVLDAGQRLAVGTPAEIQDDPAVRQAYLGDAAMLDGSGRVARAAADTPEVLGVGALVTGYGAEPVLHGIDLQVRRGEMVALLGANGAGKSTLMRALAGLQRPVRGGIHFEGVDLTRLPAEAIVARGLVLVPEGRQVFGELSVLDNIRLGAFLDPRDMDKRVEEMLQRFPRLRERLHQRAGLLSGGEQQMLAVARGLMSRPRILLLDEPSLGLAPKVIAELFAALDRLRSEGMTILLVDQMAALALALADRAYVIEGGRVVAQGTAAEIAADDALAQAYLGAH</sequence>
<keyword evidence="10 11" id="KW-0472">Membrane</keyword>
<evidence type="ECO:0000256" key="7">
    <source>
        <dbReference type="ARBA" id="ARBA00022840"/>
    </source>
</evidence>
<dbReference type="Pfam" id="PF12399">
    <property type="entry name" value="BCA_ABC_TP_C"/>
    <property type="match status" value="1"/>
</dbReference>
<keyword evidence="8" id="KW-0029">Amino-acid transport</keyword>
<feature type="domain" description="ABC transporter" evidence="12">
    <location>
        <begin position="617"/>
        <end position="847"/>
    </location>
</feature>
<feature type="transmembrane region" description="Helical" evidence="11">
    <location>
        <begin position="227"/>
        <end position="249"/>
    </location>
</feature>
<evidence type="ECO:0000256" key="1">
    <source>
        <dbReference type="ARBA" id="ARBA00004651"/>
    </source>
</evidence>
<dbReference type="PANTHER" id="PTHR43820:SF4">
    <property type="entry name" value="HIGH-AFFINITY BRANCHED-CHAIN AMINO ACID TRANSPORT ATP-BINDING PROTEIN LIVF"/>
    <property type="match status" value="1"/>
</dbReference>
<keyword evidence="3" id="KW-0813">Transport</keyword>
<protein>
    <submittedName>
        <fullName evidence="13">Monosaccharide ABC transporter ATP-binding protein, CUT2 family</fullName>
    </submittedName>
</protein>
<proteinExistence type="inferred from homology"/>
<feature type="transmembrane region" description="Helical" evidence="11">
    <location>
        <begin position="80"/>
        <end position="99"/>
    </location>
</feature>
<feature type="transmembrane region" description="Helical" evidence="11">
    <location>
        <begin position="300"/>
        <end position="322"/>
    </location>
</feature>
<evidence type="ECO:0000256" key="4">
    <source>
        <dbReference type="ARBA" id="ARBA00022475"/>
    </source>
</evidence>
<feature type="transmembrane region" description="Helical" evidence="11">
    <location>
        <begin position="176"/>
        <end position="195"/>
    </location>
</feature>
<reference evidence="13 14" key="1">
    <citation type="submission" date="2017-05" db="EMBL/GenBank/DDBJ databases">
        <authorList>
            <person name="Varghese N."/>
            <person name="Submissions S."/>
        </authorList>
    </citation>
    <scope>NUCLEOTIDE SEQUENCE [LARGE SCALE GENOMIC DNA]</scope>
    <source>
        <strain evidence="13 14">DSM 26001</strain>
    </source>
</reference>
<feature type="transmembrane region" description="Helical" evidence="11">
    <location>
        <begin position="130"/>
        <end position="147"/>
    </location>
</feature>
<keyword evidence="4" id="KW-1003">Cell membrane</keyword>
<evidence type="ECO:0000313" key="13">
    <source>
        <dbReference type="EMBL" id="SMP65781.1"/>
    </source>
</evidence>
<feature type="transmembrane region" description="Helical" evidence="11">
    <location>
        <begin position="25"/>
        <end position="42"/>
    </location>
</feature>
<comment type="similarity">
    <text evidence="2">Belongs to the ABC transporter superfamily.</text>
</comment>
<dbReference type="Pfam" id="PF02653">
    <property type="entry name" value="BPD_transp_2"/>
    <property type="match status" value="1"/>
</dbReference>
<dbReference type="Proteomes" id="UP001158049">
    <property type="component" value="Unassembled WGS sequence"/>
</dbReference>
<dbReference type="SUPFAM" id="SSF52540">
    <property type="entry name" value="P-loop containing nucleoside triphosphate hydrolases"/>
    <property type="match status" value="2"/>
</dbReference>
<dbReference type="PANTHER" id="PTHR43820">
    <property type="entry name" value="HIGH-AFFINITY BRANCHED-CHAIN AMINO ACID TRANSPORT ATP-BINDING PROTEIN LIVF"/>
    <property type="match status" value="1"/>
</dbReference>
<keyword evidence="9 11" id="KW-1133">Transmembrane helix</keyword>
<evidence type="ECO:0000256" key="10">
    <source>
        <dbReference type="ARBA" id="ARBA00023136"/>
    </source>
</evidence>
<dbReference type="CDD" id="cd03219">
    <property type="entry name" value="ABC_Mj1267_LivG_branched"/>
    <property type="match status" value="1"/>
</dbReference>
<feature type="transmembrane region" description="Helical" evidence="11">
    <location>
        <begin position="48"/>
        <end position="68"/>
    </location>
</feature>
<dbReference type="Gene3D" id="3.40.50.300">
    <property type="entry name" value="P-loop containing nucleotide triphosphate hydrolases"/>
    <property type="match status" value="2"/>
</dbReference>
<name>A0ABY1QBI6_9BURK</name>
<dbReference type="SMART" id="SM00382">
    <property type="entry name" value="AAA"/>
    <property type="match status" value="2"/>
</dbReference>
<comment type="subcellular location">
    <subcellularLocation>
        <location evidence="1">Cell membrane</location>
        <topology evidence="1">Multi-pass membrane protein</topology>
    </subcellularLocation>
</comment>
<evidence type="ECO:0000256" key="3">
    <source>
        <dbReference type="ARBA" id="ARBA00022448"/>
    </source>
</evidence>
<evidence type="ECO:0000256" key="11">
    <source>
        <dbReference type="SAM" id="Phobius"/>
    </source>
</evidence>
<evidence type="ECO:0000256" key="2">
    <source>
        <dbReference type="ARBA" id="ARBA00005417"/>
    </source>
</evidence>
<dbReference type="RefSeq" id="WP_283443085.1">
    <property type="nucleotide sequence ID" value="NZ_FXUL01000011.1"/>
</dbReference>
<evidence type="ECO:0000256" key="9">
    <source>
        <dbReference type="ARBA" id="ARBA00022989"/>
    </source>
</evidence>
<dbReference type="InterPro" id="IPR003439">
    <property type="entry name" value="ABC_transporter-like_ATP-bd"/>
</dbReference>
<evidence type="ECO:0000259" key="12">
    <source>
        <dbReference type="PROSITE" id="PS50893"/>
    </source>
</evidence>
<dbReference type="InterPro" id="IPR003593">
    <property type="entry name" value="AAA+_ATPase"/>
</dbReference>
<keyword evidence="5 11" id="KW-0812">Transmembrane</keyword>
<feature type="transmembrane region" description="Helical" evidence="11">
    <location>
        <begin position="105"/>
        <end position="123"/>
    </location>
</feature>
<dbReference type="PROSITE" id="PS00211">
    <property type="entry name" value="ABC_TRANSPORTER_1"/>
    <property type="match status" value="1"/>
</dbReference>
<comment type="caution">
    <text evidence="13">The sequence shown here is derived from an EMBL/GenBank/DDBJ whole genome shotgun (WGS) entry which is preliminary data.</text>
</comment>
<dbReference type="InterPro" id="IPR027417">
    <property type="entry name" value="P-loop_NTPase"/>
</dbReference>
<evidence type="ECO:0000256" key="8">
    <source>
        <dbReference type="ARBA" id="ARBA00022970"/>
    </source>
</evidence>
<feature type="transmembrane region" description="Helical" evidence="11">
    <location>
        <begin position="261"/>
        <end position="288"/>
    </location>
</feature>
<dbReference type="InterPro" id="IPR017871">
    <property type="entry name" value="ABC_transporter-like_CS"/>
</dbReference>
<dbReference type="InterPro" id="IPR032823">
    <property type="entry name" value="BCA_ABC_TP_C"/>
</dbReference>
<dbReference type="InterPro" id="IPR001851">
    <property type="entry name" value="ABC_transp_permease"/>
</dbReference>
<organism evidence="13 14">
    <name type="scientific">Noviherbaspirillum suwonense</name>
    <dbReference type="NCBI Taxonomy" id="1224511"/>
    <lineage>
        <taxon>Bacteria</taxon>
        <taxon>Pseudomonadati</taxon>
        <taxon>Pseudomonadota</taxon>
        <taxon>Betaproteobacteria</taxon>
        <taxon>Burkholderiales</taxon>
        <taxon>Oxalobacteraceae</taxon>
        <taxon>Noviherbaspirillum</taxon>
    </lineage>
</organism>
<dbReference type="CDD" id="cd03224">
    <property type="entry name" value="ABC_TM1139_LivF_branched"/>
    <property type="match status" value="1"/>
</dbReference>
<keyword evidence="14" id="KW-1185">Reference proteome</keyword>
<dbReference type="InterPro" id="IPR052156">
    <property type="entry name" value="BCAA_Transport_ATP-bd_LivF"/>
</dbReference>
<gene>
    <name evidence="13" type="ORF">SAMN06295970_11150</name>
</gene>
<dbReference type="CDD" id="cd06581">
    <property type="entry name" value="TM_PBP1_LivM_like"/>
    <property type="match status" value="1"/>
</dbReference>
<dbReference type="PROSITE" id="PS50893">
    <property type="entry name" value="ABC_TRANSPORTER_2"/>
    <property type="match status" value="2"/>
</dbReference>
<evidence type="ECO:0000256" key="6">
    <source>
        <dbReference type="ARBA" id="ARBA00022741"/>
    </source>
</evidence>
<keyword evidence="7 13" id="KW-0067">ATP-binding</keyword>
<evidence type="ECO:0000313" key="14">
    <source>
        <dbReference type="Proteomes" id="UP001158049"/>
    </source>
</evidence>
<dbReference type="InterPro" id="IPR043428">
    <property type="entry name" value="LivM-like"/>
</dbReference>
<accession>A0ABY1QBI6</accession>
<dbReference type="GO" id="GO:0005524">
    <property type="term" value="F:ATP binding"/>
    <property type="evidence" value="ECO:0007669"/>
    <property type="project" value="UniProtKB-KW"/>
</dbReference>
<feature type="domain" description="ABC transporter" evidence="12">
    <location>
        <begin position="355"/>
        <end position="596"/>
    </location>
</feature>
<keyword evidence="6" id="KW-0547">Nucleotide-binding</keyword>
<evidence type="ECO:0000256" key="5">
    <source>
        <dbReference type="ARBA" id="ARBA00022692"/>
    </source>
</evidence>